<protein>
    <submittedName>
        <fullName evidence="9">Ribosomal RNA small subunit methyltransferase NEP1</fullName>
    </submittedName>
</protein>
<accession>A0A0A9XL03</accession>
<dbReference type="Pfam" id="PF03587">
    <property type="entry name" value="EMG1"/>
    <property type="match status" value="1"/>
</dbReference>
<reference evidence="9" key="2">
    <citation type="submission" date="2014-07" db="EMBL/GenBank/DDBJ databases">
        <authorList>
            <person name="Hull J."/>
        </authorList>
    </citation>
    <scope>NUCLEOTIDE SEQUENCE</scope>
</reference>
<gene>
    <name evidence="9" type="primary">Emg1</name>
    <name evidence="9" type="ORF">CM83_3478</name>
</gene>
<evidence type="ECO:0000256" key="3">
    <source>
        <dbReference type="ARBA" id="ARBA00022552"/>
    </source>
</evidence>
<keyword evidence="8" id="KW-0694">RNA-binding</keyword>
<dbReference type="PANTHER" id="PTHR12636:SF5">
    <property type="entry name" value="RIBOSOMAL RNA SMALL SUBUNIT METHYLTRANSFERASE NEP1"/>
    <property type="match status" value="1"/>
</dbReference>
<evidence type="ECO:0000313" key="9">
    <source>
        <dbReference type="EMBL" id="JAG20336.1"/>
    </source>
</evidence>
<reference evidence="9" key="1">
    <citation type="journal article" date="2014" name="PLoS ONE">
        <title>Transcriptome-Based Identification of ABC Transporters in the Western Tarnished Plant Bug Lygus hesperus.</title>
        <authorList>
            <person name="Hull J.J."/>
            <person name="Chaney K."/>
            <person name="Geib S.M."/>
            <person name="Fabrick J.A."/>
            <person name="Brent C.S."/>
            <person name="Walsh D."/>
            <person name="Lavine L.C."/>
        </authorList>
    </citation>
    <scope>NUCLEOTIDE SEQUENCE</scope>
</reference>
<evidence type="ECO:0000256" key="8">
    <source>
        <dbReference type="ARBA" id="ARBA00022884"/>
    </source>
</evidence>
<keyword evidence="4 9" id="KW-0489">Methyltransferase</keyword>
<sequence>MMVQLLHKLKITSNDGGEPLLKVVKNPVVDHLPPGATKLAITGGVEDVVNLKQCVKNIENPRGYAVALTCNPNGICSVPWSDISINISQYLCSTTTLVGRVVSSFEEKFAIL</sequence>
<evidence type="ECO:0000256" key="2">
    <source>
        <dbReference type="ARBA" id="ARBA00022517"/>
    </source>
</evidence>
<dbReference type="GO" id="GO:0070475">
    <property type="term" value="P:rRNA base methylation"/>
    <property type="evidence" value="ECO:0007669"/>
    <property type="project" value="InterPro"/>
</dbReference>
<dbReference type="EMBL" id="GBHO01023268">
    <property type="protein sequence ID" value="JAG20336.1"/>
    <property type="molecule type" value="Transcribed_RNA"/>
</dbReference>
<dbReference type="InterPro" id="IPR029026">
    <property type="entry name" value="tRNA_m1G_MTases_N"/>
</dbReference>
<comment type="similarity">
    <text evidence="1">Belongs to the class IV-like SAM-binding methyltransferase superfamily. RNA methyltransferase NEP1 family.</text>
</comment>
<proteinExistence type="inferred from homology"/>
<dbReference type="AlphaFoldDB" id="A0A0A9XL03"/>
<evidence type="ECO:0000256" key="6">
    <source>
        <dbReference type="ARBA" id="ARBA00022691"/>
    </source>
</evidence>
<evidence type="ECO:0000256" key="4">
    <source>
        <dbReference type="ARBA" id="ARBA00022603"/>
    </source>
</evidence>
<evidence type="ECO:0000256" key="5">
    <source>
        <dbReference type="ARBA" id="ARBA00022679"/>
    </source>
</evidence>
<dbReference type="GO" id="GO:0032040">
    <property type="term" value="C:small-subunit processome"/>
    <property type="evidence" value="ECO:0007669"/>
    <property type="project" value="TreeGrafter"/>
</dbReference>
<keyword evidence="2" id="KW-0690">Ribosome biogenesis</keyword>
<name>A0A0A9XL03_LYGHE</name>
<keyword evidence="7" id="KW-0699">rRNA-binding</keyword>
<dbReference type="SUPFAM" id="SSF75217">
    <property type="entry name" value="alpha/beta knot"/>
    <property type="match status" value="1"/>
</dbReference>
<dbReference type="InterPro" id="IPR029028">
    <property type="entry name" value="Alpha/beta_knot_MTases"/>
</dbReference>
<dbReference type="Gene3D" id="3.40.1280.10">
    <property type="match status" value="1"/>
</dbReference>
<dbReference type="PANTHER" id="PTHR12636">
    <property type="entry name" value="NEP1/MRA1"/>
    <property type="match status" value="1"/>
</dbReference>
<organism evidence="9">
    <name type="scientific">Lygus hesperus</name>
    <name type="common">Western plant bug</name>
    <dbReference type="NCBI Taxonomy" id="30085"/>
    <lineage>
        <taxon>Eukaryota</taxon>
        <taxon>Metazoa</taxon>
        <taxon>Ecdysozoa</taxon>
        <taxon>Arthropoda</taxon>
        <taxon>Hexapoda</taxon>
        <taxon>Insecta</taxon>
        <taxon>Pterygota</taxon>
        <taxon>Neoptera</taxon>
        <taxon>Paraneoptera</taxon>
        <taxon>Hemiptera</taxon>
        <taxon>Heteroptera</taxon>
        <taxon>Panheteroptera</taxon>
        <taxon>Cimicomorpha</taxon>
        <taxon>Miridae</taxon>
        <taxon>Mirini</taxon>
        <taxon>Lygus</taxon>
    </lineage>
</organism>
<evidence type="ECO:0000256" key="1">
    <source>
        <dbReference type="ARBA" id="ARBA00008115"/>
    </source>
</evidence>
<keyword evidence="6" id="KW-0949">S-adenosyl-L-methionine</keyword>
<dbReference type="InterPro" id="IPR005304">
    <property type="entry name" value="Rbsml_bgen_MeTrfase_EMG1/NEP1"/>
</dbReference>
<evidence type="ECO:0000256" key="7">
    <source>
        <dbReference type="ARBA" id="ARBA00022730"/>
    </source>
</evidence>
<dbReference type="GO" id="GO:0019843">
    <property type="term" value="F:rRNA binding"/>
    <property type="evidence" value="ECO:0007669"/>
    <property type="project" value="UniProtKB-KW"/>
</dbReference>
<dbReference type="GO" id="GO:0070037">
    <property type="term" value="F:rRNA (pseudouridine) methyltransferase activity"/>
    <property type="evidence" value="ECO:0007669"/>
    <property type="project" value="InterPro"/>
</dbReference>
<keyword evidence="5 9" id="KW-0808">Transferase</keyword>
<keyword evidence="3" id="KW-0698">rRNA processing</keyword>